<accession>A0A4P9YDZ8</accession>
<name>A0A4P9YDZ8_ROZAC</name>
<dbReference type="EMBL" id="ML005877">
    <property type="protein sequence ID" value="RKP17365.1"/>
    <property type="molecule type" value="Genomic_DNA"/>
</dbReference>
<dbReference type="AlphaFoldDB" id="A0A4P9YDZ8"/>
<organism evidence="3 4">
    <name type="scientific">Rozella allomycis (strain CSF55)</name>
    <dbReference type="NCBI Taxonomy" id="988480"/>
    <lineage>
        <taxon>Eukaryota</taxon>
        <taxon>Fungi</taxon>
        <taxon>Fungi incertae sedis</taxon>
        <taxon>Cryptomycota</taxon>
        <taxon>Cryptomycota incertae sedis</taxon>
        <taxon>Rozella</taxon>
    </lineage>
</organism>
<proteinExistence type="predicted"/>
<protein>
    <recommendedName>
        <fullName evidence="5">Ankyrin</fullName>
    </recommendedName>
</protein>
<reference evidence="4" key="1">
    <citation type="journal article" date="2018" name="Nat. Microbiol.">
        <title>Leveraging single-cell genomics to expand the fungal tree of life.</title>
        <authorList>
            <person name="Ahrendt S.R."/>
            <person name="Quandt C.A."/>
            <person name="Ciobanu D."/>
            <person name="Clum A."/>
            <person name="Salamov A."/>
            <person name="Andreopoulos B."/>
            <person name="Cheng J.F."/>
            <person name="Woyke T."/>
            <person name="Pelin A."/>
            <person name="Henrissat B."/>
            <person name="Reynolds N.K."/>
            <person name="Benny G.L."/>
            <person name="Smith M.E."/>
            <person name="James T.Y."/>
            <person name="Grigoriev I.V."/>
        </authorList>
    </citation>
    <scope>NUCLEOTIDE SEQUENCE [LARGE SCALE GENOMIC DNA]</scope>
    <source>
        <strain evidence="4">CSF55</strain>
    </source>
</reference>
<feature type="chain" id="PRO_5020999895" description="Ankyrin" evidence="2">
    <location>
        <begin position="24"/>
        <end position="647"/>
    </location>
</feature>
<sequence>MWYFFFCLTSFVFSTLLDFKVLANYETVEQNNISAKKAILNNEGTLKDLARYIFVESGKDYENDYFSSLVECGDKNIDVIRQILRRQYDTLYLREPSKFMTYYALAIEKDQINTFKLLVEFTKSNDHWLFFVSDMSGETIVTKAMKSKKHRKDIISFLMEKNIIEDDSVLPNGQTLAEYAESMHKKDNKFMKLFKKNERISRKKLGCKKKLPTTLLSYNLIDSIMNIEVDKFTYLINEIPKLPNKYLSNNDQLKKSGLKLKDNSEILLEKVRAIYLKISYVKNVKLYNALRKRFPLKSEYLMFNIDGDCMAFPAIVVQSQNYEIISSVIQDYPDLSIMNGINSLLHLAIDSEYYSNELVQEILLGFKEAKQDVELFRYGNDQNYLNVFFYAINEKKYAEAASMLSCNLFTLNFKKNLPFSILEKLLIDNEFNFLITIYETSYEGYNEIKRQLRESLKESMSFNHSPLFFMALNTYSADKKIFKMILDLCPDALTKRNVYGENFMEFIDRNEDLIHWKDLIVKYQNGQIDEDEEEVSDEETEKESDDESEENSDHGSEKGSDEQSENGTKETETLFSEIDERVDDKNSSSDLDEKSITDDAATNADEEDPTALEDLSEELGICDCHDCLFHLDMLEAYEKAQYLDLIK</sequence>
<dbReference type="Proteomes" id="UP000281549">
    <property type="component" value="Unassembled WGS sequence"/>
</dbReference>
<evidence type="ECO:0000313" key="4">
    <source>
        <dbReference type="Proteomes" id="UP000281549"/>
    </source>
</evidence>
<evidence type="ECO:0008006" key="5">
    <source>
        <dbReference type="Google" id="ProtNLM"/>
    </source>
</evidence>
<feature type="compositionally biased region" description="Basic and acidic residues" evidence="1">
    <location>
        <begin position="551"/>
        <end position="597"/>
    </location>
</feature>
<evidence type="ECO:0000256" key="2">
    <source>
        <dbReference type="SAM" id="SignalP"/>
    </source>
</evidence>
<evidence type="ECO:0000256" key="1">
    <source>
        <dbReference type="SAM" id="MobiDB-lite"/>
    </source>
</evidence>
<evidence type="ECO:0000313" key="3">
    <source>
        <dbReference type="EMBL" id="RKP17365.1"/>
    </source>
</evidence>
<feature type="signal peptide" evidence="2">
    <location>
        <begin position="1"/>
        <end position="23"/>
    </location>
</feature>
<keyword evidence="2" id="KW-0732">Signal</keyword>
<feature type="region of interest" description="Disordered" evidence="1">
    <location>
        <begin position="527"/>
        <end position="611"/>
    </location>
</feature>
<feature type="compositionally biased region" description="Acidic residues" evidence="1">
    <location>
        <begin position="528"/>
        <end position="550"/>
    </location>
</feature>
<gene>
    <name evidence="3" type="ORF">ROZALSC1DRAFT_30825</name>
</gene>